<dbReference type="InterPro" id="IPR050298">
    <property type="entry name" value="Gram-neg_bact_OMP"/>
</dbReference>
<evidence type="ECO:0000313" key="4">
    <source>
        <dbReference type="Proteomes" id="UP001501757"/>
    </source>
</evidence>
<dbReference type="RefSeq" id="WP_343841789.1">
    <property type="nucleotide sequence ID" value="NZ_BAAAEI010000006.1"/>
</dbReference>
<dbReference type="EMBL" id="BAAAEI010000006">
    <property type="protein sequence ID" value="GAA0345051.1"/>
    <property type="molecule type" value="Genomic_DNA"/>
</dbReference>
<feature type="signal peptide" evidence="2">
    <location>
        <begin position="1"/>
        <end position="24"/>
    </location>
</feature>
<dbReference type="PANTHER" id="PTHR34501:SF2">
    <property type="entry name" value="OUTER MEMBRANE PORIN F-RELATED"/>
    <property type="match status" value="1"/>
</dbReference>
<reference evidence="4" key="1">
    <citation type="journal article" date="2019" name="Int. J. Syst. Evol. Microbiol.">
        <title>The Global Catalogue of Microorganisms (GCM) 10K type strain sequencing project: providing services to taxonomists for standard genome sequencing and annotation.</title>
        <authorList>
            <consortium name="The Broad Institute Genomics Platform"/>
            <consortium name="The Broad Institute Genome Sequencing Center for Infectious Disease"/>
            <person name="Wu L."/>
            <person name="Ma J."/>
        </authorList>
    </citation>
    <scope>NUCLEOTIDE SEQUENCE [LARGE SCALE GENOMIC DNA]</scope>
    <source>
        <strain evidence="4">JCM 13378</strain>
    </source>
</reference>
<dbReference type="Gene3D" id="2.40.160.10">
    <property type="entry name" value="Porin"/>
    <property type="match status" value="1"/>
</dbReference>
<evidence type="ECO:0000256" key="1">
    <source>
        <dbReference type="ARBA" id="ARBA00022729"/>
    </source>
</evidence>
<dbReference type="SUPFAM" id="SSF56935">
    <property type="entry name" value="Porins"/>
    <property type="match status" value="1"/>
</dbReference>
<keyword evidence="1 2" id="KW-0732">Signal</keyword>
<accession>A0ABN0WRP0</accession>
<keyword evidence="4" id="KW-1185">Reference proteome</keyword>
<dbReference type="InterPro" id="IPR045748">
    <property type="entry name" value="DcaP"/>
</dbReference>
<sequence>MRTITRTPLACLIGTLLSASAASASVLDDTKFNFGGYVKLDAIASNYSDGTLPSGNIGRDFYIPGLTPVGGNDEGTAFDMHARQTRFNFSSKTQLENGKSLATKIELDFMATPNGDERVSNSYSPRLRIATIEYDGWLFGQTWTTFQDVAVLPDTLDFIGATDGTIFVRQAMIRYSNGGFQIALENPETTVTPYGGGGRIVTDDNSVPDLVLRYTHKADWGHVSGAALVRQLAYDDGGLIDSTETAASFSISAKFNIGKDDIKLMYNAGSGMGRYLGINTANGAVINANGELEAIDSSGGLIAYRHLWNDQWRSTISYSWFEADNEVALTGMGVTETTSSVRVNAIYSPTKALSFGLEYSHAERELENGNDGDMDRLQFSAKYAF</sequence>
<gene>
    <name evidence="3" type="ORF">GCM10009092_06930</name>
</gene>
<comment type="caution">
    <text evidence="3">The sequence shown here is derived from an EMBL/GenBank/DDBJ whole genome shotgun (WGS) entry which is preliminary data.</text>
</comment>
<dbReference type="Pfam" id="PF19577">
    <property type="entry name" value="DcaP"/>
    <property type="match status" value="1"/>
</dbReference>
<organism evidence="3 4">
    <name type="scientific">Bowmanella denitrificans</name>
    <dbReference type="NCBI Taxonomy" id="366582"/>
    <lineage>
        <taxon>Bacteria</taxon>
        <taxon>Pseudomonadati</taxon>
        <taxon>Pseudomonadota</taxon>
        <taxon>Gammaproteobacteria</taxon>
        <taxon>Alteromonadales</taxon>
        <taxon>Alteromonadaceae</taxon>
        <taxon>Bowmanella</taxon>
    </lineage>
</organism>
<evidence type="ECO:0000313" key="3">
    <source>
        <dbReference type="EMBL" id="GAA0345051.1"/>
    </source>
</evidence>
<dbReference type="InterPro" id="IPR023614">
    <property type="entry name" value="Porin_dom_sf"/>
</dbReference>
<feature type="chain" id="PRO_5047282379" evidence="2">
    <location>
        <begin position="25"/>
        <end position="385"/>
    </location>
</feature>
<dbReference type="Proteomes" id="UP001501757">
    <property type="component" value="Unassembled WGS sequence"/>
</dbReference>
<evidence type="ECO:0000256" key="2">
    <source>
        <dbReference type="SAM" id="SignalP"/>
    </source>
</evidence>
<dbReference type="PANTHER" id="PTHR34501">
    <property type="entry name" value="PROTEIN YDDL-RELATED"/>
    <property type="match status" value="1"/>
</dbReference>
<protein>
    <submittedName>
        <fullName evidence="3">DcaP family trimeric outer membrane transporter</fullName>
    </submittedName>
</protein>
<name>A0ABN0WRP0_9ALTE</name>
<proteinExistence type="predicted"/>